<keyword evidence="2" id="KW-0472">Membrane</keyword>
<evidence type="ECO:0000256" key="2">
    <source>
        <dbReference type="SAM" id="Phobius"/>
    </source>
</evidence>
<dbReference type="EMBL" id="JADBGI010000032">
    <property type="protein sequence ID" value="MBE3002015.1"/>
    <property type="molecule type" value="Genomic_DNA"/>
</dbReference>
<reference evidence="4 5" key="1">
    <citation type="submission" date="2020-09" db="EMBL/GenBank/DDBJ databases">
        <title>Diversity and distribution of actinomycetes associated with coral in the coast of Hainan.</title>
        <authorList>
            <person name="Li F."/>
        </authorList>
    </citation>
    <scope>NUCLEOTIDE SEQUENCE [LARGE SCALE GENOMIC DNA]</scope>
    <source>
        <strain evidence="4 5">HNM0947</strain>
    </source>
</reference>
<keyword evidence="2" id="KW-0812">Transmembrane</keyword>
<organism evidence="4 5">
    <name type="scientific">Nocardiopsis coralli</name>
    <dbReference type="NCBI Taxonomy" id="2772213"/>
    <lineage>
        <taxon>Bacteria</taxon>
        <taxon>Bacillati</taxon>
        <taxon>Actinomycetota</taxon>
        <taxon>Actinomycetes</taxon>
        <taxon>Streptosporangiales</taxon>
        <taxon>Nocardiopsidaceae</taxon>
        <taxon>Nocardiopsis</taxon>
    </lineage>
</organism>
<keyword evidence="5" id="KW-1185">Reference proteome</keyword>
<protein>
    <submittedName>
        <fullName evidence="4">Uncharacterized protein</fullName>
    </submittedName>
</protein>
<comment type="caution">
    <text evidence="4">The sequence shown here is derived from an EMBL/GenBank/DDBJ whole genome shotgun (WGS) entry which is preliminary data.</text>
</comment>
<keyword evidence="3" id="KW-0732">Signal</keyword>
<feature type="transmembrane region" description="Helical" evidence="2">
    <location>
        <begin position="38"/>
        <end position="55"/>
    </location>
</feature>
<feature type="chain" id="PRO_5046736919" evidence="3">
    <location>
        <begin position="23"/>
        <end position="124"/>
    </location>
</feature>
<gene>
    <name evidence="4" type="ORF">IDM40_25440</name>
</gene>
<evidence type="ECO:0000313" key="4">
    <source>
        <dbReference type="EMBL" id="MBE3002015.1"/>
    </source>
</evidence>
<name>A0ABR9PE58_9ACTN</name>
<evidence type="ECO:0000256" key="1">
    <source>
        <dbReference type="SAM" id="MobiDB-lite"/>
    </source>
</evidence>
<feature type="region of interest" description="Disordered" evidence="1">
    <location>
        <begin position="102"/>
        <end position="124"/>
    </location>
</feature>
<keyword evidence="2" id="KW-1133">Transmembrane helix</keyword>
<evidence type="ECO:0000256" key="3">
    <source>
        <dbReference type="SAM" id="SignalP"/>
    </source>
</evidence>
<sequence>MRRPRSLLLLLSLLAVASAATAFLTAMGIVGFWDSVRVLVFTSVLVVAAFLALLVRRTGQQVRQLRTALDRNVRGIREITGEHRVELLGRTEEIAERLSAVESALRGEDDPGEGPAGGDPRVLT</sequence>
<dbReference type="Proteomes" id="UP000806528">
    <property type="component" value="Unassembled WGS sequence"/>
</dbReference>
<feature type="signal peptide" evidence="3">
    <location>
        <begin position="1"/>
        <end position="22"/>
    </location>
</feature>
<proteinExistence type="predicted"/>
<evidence type="ECO:0000313" key="5">
    <source>
        <dbReference type="Proteomes" id="UP000806528"/>
    </source>
</evidence>
<accession>A0ABR9PE58</accession>